<proteinExistence type="predicted"/>
<name>A0A4Z1JTW4_9HELO</name>
<dbReference type="Proteomes" id="UP000297229">
    <property type="component" value="Unassembled WGS sequence"/>
</dbReference>
<accession>A0A4Z1JTW4</accession>
<comment type="caution">
    <text evidence="2">The sequence shown here is derived from an EMBL/GenBank/DDBJ whole genome shotgun (WGS) entry which is preliminary data.</text>
</comment>
<sequence length="177" mass="19179">MSRLNSITIFMISIFSLLASVMANSLEFFTQDTTERTVFFTPNTGSAEVPSLFLPAKPVDKYAIVVQFPQGWSGSFKAILPGETPNVPKVTGEITFQGFQGKSYYAVSAVDNCCDNSGIRYLVPKAHGDASGCIMAQFPCTESYSRPGDMQVKSTSDSIGGNPSIEGFLGYSEHTKR</sequence>
<organism evidence="2 3">
    <name type="scientific">Botrytis elliptica</name>
    <dbReference type="NCBI Taxonomy" id="278938"/>
    <lineage>
        <taxon>Eukaryota</taxon>
        <taxon>Fungi</taxon>
        <taxon>Dikarya</taxon>
        <taxon>Ascomycota</taxon>
        <taxon>Pezizomycotina</taxon>
        <taxon>Leotiomycetes</taxon>
        <taxon>Helotiales</taxon>
        <taxon>Sclerotiniaceae</taxon>
        <taxon>Botrytis</taxon>
    </lineage>
</organism>
<feature type="signal peptide" evidence="1">
    <location>
        <begin position="1"/>
        <end position="23"/>
    </location>
</feature>
<gene>
    <name evidence="2" type="ORF">BELL_0115g00110</name>
</gene>
<evidence type="ECO:0008006" key="4">
    <source>
        <dbReference type="Google" id="ProtNLM"/>
    </source>
</evidence>
<keyword evidence="1" id="KW-0732">Signal</keyword>
<keyword evidence="3" id="KW-1185">Reference proteome</keyword>
<evidence type="ECO:0000256" key="1">
    <source>
        <dbReference type="SAM" id="SignalP"/>
    </source>
</evidence>
<evidence type="ECO:0000313" key="2">
    <source>
        <dbReference type="EMBL" id="TGO77269.1"/>
    </source>
</evidence>
<dbReference type="EMBL" id="PQXM01000114">
    <property type="protein sequence ID" value="TGO77269.1"/>
    <property type="molecule type" value="Genomic_DNA"/>
</dbReference>
<dbReference type="AlphaFoldDB" id="A0A4Z1JTW4"/>
<protein>
    <recommendedName>
        <fullName evidence="4">DNase1 protein</fullName>
    </recommendedName>
</protein>
<evidence type="ECO:0000313" key="3">
    <source>
        <dbReference type="Proteomes" id="UP000297229"/>
    </source>
</evidence>
<feature type="chain" id="PRO_5021420196" description="DNase1 protein" evidence="1">
    <location>
        <begin position="24"/>
        <end position="177"/>
    </location>
</feature>
<reference evidence="2 3" key="1">
    <citation type="submission" date="2017-12" db="EMBL/GenBank/DDBJ databases">
        <title>Comparative genomics of Botrytis spp.</title>
        <authorList>
            <person name="Valero-Jimenez C.A."/>
            <person name="Tapia P."/>
            <person name="Veloso J."/>
            <person name="Silva-Moreno E."/>
            <person name="Staats M."/>
            <person name="Valdes J.H."/>
            <person name="Van Kan J.A.L."/>
        </authorList>
    </citation>
    <scope>NUCLEOTIDE SEQUENCE [LARGE SCALE GENOMIC DNA]</scope>
    <source>
        <strain evidence="2 3">Be9601</strain>
    </source>
</reference>